<feature type="modified residue" description="4-aspartylphosphate" evidence="2">
    <location>
        <position position="54"/>
    </location>
</feature>
<dbReference type="PROSITE" id="PS50110">
    <property type="entry name" value="RESPONSE_REGULATORY"/>
    <property type="match status" value="1"/>
</dbReference>
<feature type="domain" description="Response regulatory" evidence="3">
    <location>
        <begin position="3"/>
        <end position="115"/>
    </location>
</feature>
<evidence type="ECO:0000259" key="4">
    <source>
        <dbReference type="PROSITE" id="PS50930"/>
    </source>
</evidence>
<dbReference type="GO" id="GO:0005829">
    <property type="term" value="C:cytosol"/>
    <property type="evidence" value="ECO:0007669"/>
    <property type="project" value="TreeGrafter"/>
</dbReference>
<evidence type="ECO:0000313" key="5">
    <source>
        <dbReference type="EMBL" id="MBO0930028.1"/>
    </source>
</evidence>
<dbReference type="SUPFAM" id="SSF52172">
    <property type="entry name" value="CheY-like"/>
    <property type="match status" value="1"/>
</dbReference>
<evidence type="ECO:0000313" key="6">
    <source>
        <dbReference type="Proteomes" id="UP000664795"/>
    </source>
</evidence>
<protein>
    <submittedName>
        <fullName evidence="5">Response regulator transcription factor</fullName>
    </submittedName>
</protein>
<evidence type="ECO:0000256" key="1">
    <source>
        <dbReference type="ARBA" id="ARBA00023125"/>
    </source>
</evidence>
<name>A0A939G2L7_9BACT</name>
<dbReference type="PANTHER" id="PTHR48111:SF69">
    <property type="entry name" value="RESPONSE REGULATOR RECEIVER"/>
    <property type="match status" value="1"/>
</dbReference>
<dbReference type="InterPro" id="IPR007492">
    <property type="entry name" value="LytTR_DNA-bd_dom"/>
</dbReference>
<keyword evidence="1" id="KW-0238">DNA-binding</keyword>
<dbReference type="PROSITE" id="PS50930">
    <property type="entry name" value="HTH_LYTTR"/>
    <property type="match status" value="1"/>
</dbReference>
<organism evidence="5 6">
    <name type="scientific">Fibrella aquatilis</name>
    <dbReference type="NCBI Taxonomy" id="2817059"/>
    <lineage>
        <taxon>Bacteria</taxon>
        <taxon>Pseudomonadati</taxon>
        <taxon>Bacteroidota</taxon>
        <taxon>Cytophagia</taxon>
        <taxon>Cytophagales</taxon>
        <taxon>Spirosomataceae</taxon>
        <taxon>Fibrella</taxon>
    </lineage>
</organism>
<dbReference type="GO" id="GO:0000156">
    <property type="term" value="F:phosphorelay response regulator activity"/>
    <property type="evidence" value="ECO:0007669"/>
    <property type="project" value="TreeGrafter"/>
</dbReference>
<dbReference type="GO" id="GO:0000976">
    <property type="term" value="F:transcription cis-regulatory region binding"/>
    <property type="evidence" value="ECO:0007669"/>
    <property type="project" value="TreeGrafter"/>
</dbReference>
<gene>
    <name evidence="5" type="ORF">J2I48_03440</name>
</gene>
<evidence type="ECO:0000256" key="2">
    <source>
        <dbReference type="PROSITE-ProRule" id="PRU00169"/>
    </source>
</evidence>
<dbReference type="EMBL" id="JAFMYU010000002">
    <property type="protein sequence ID" value="MBO0930028.1"/>
    <property type="molecule type" value="Genomic_DNA"/>
</dbReference>
<feature type="domain" description="HTH LytTR-type" evidence="4">
    <location>
        <begin position="144"/>
        <end position="247"/>
    </location>
</feature>
<reference evidence="5 6" key="1">
    <citation type="submission" date="2021-03" db="EMBL/GenBank/DDBJ databases">
        <title>Fibrella sp. HMF5036 genome sequencing and assembly.</title>
        <authorList>
            <person name="Kang H."/>
            <person name="Kim H."/>
            <person name="Bae S."/>
            <person name="Joh K."/>
        </authorList>
    </citation>
    <scope>NUCLEOTIDE SEQUENCE [LARGE SCALE GENOMIC DNA]</scope>
    <source>
        <strain evidence="5 6">HMF5036</strain>
    </source>
</reference>
<sequence length="247" mass="28159">MLRTLLIDDEPNSAETLRLLLSHLPGVEVVGVCTSAYDGLAAINEKNPDLVFLDIEMPHLNGFDLLDSVGTVNFSVIFTTAYNHYAIRAIRFSALDYLLKPIDLTELQQAVLRAQQEQALQHTMLQYRVFFENLKNQSQSLNKLALPTQEGLLFVQISEIVRCESDRNYTQFHLTAGRPVLVSKNLGEYDELLADYNFFRVHNSHLVNLSHVRRYLRTDGGQLELTDGSVIDISRRRKDELLERLGL</sequence>
<dbReference type="GO" id="GO:0032993">
    <property type="term" value="C:protein-DNA complex"/>
    <property type="evidence" value="ECO:0007669"/>
    <property type="project" value="TreeGrafter"/>
</dbReference>
<keyword evidence="6" id="KW-1185">Reference proteome</keyword>
<evidence type="ECO:0000259" key="3">
    <source>
        <dbReference type="PROSITE" id="PS50110"/>
    </source>
</evidence>
<keyword evidence="2" id="KW-0597">Phosphoprotein</keyword>
<dbReference type="GO" id="GO:0006355">
    <property type="term" value="P:regulation of DNA-templated transcription"/>
    <property type="evidence" value="ECO:0007669"/>
    <property type="project" value="TreeGrafter"/>
</dbReference>
<comment type="caution">
    <text evidence="5">The sequence shown here is derived from an EMBL/GenBank/DDBJ whole genome shotgun (WGS) entry which is preliminary data.</text>
</comment>
<accession>A0A939G2L7</accession>
<dbReference type="Pfam" id="PF04397">
    <property type="entry name" value="LytTR"/>
    <property type="match status" value="1"/>
</dbReference>
<dbReference type="AlphaFoldDB" id="A0A939G2L7"/>
<dbReference type="InterPro" id="IPR011006">
    <property type="entry name" value="CheY-like_superfamily"/>
</dbReference>
<proteinExistence type="predicted"/>
<dbReference type="InterPro" id="IPR001789">
    <property type="entry name" value="Sig_transdc_resp-reg_receiver"/>
</dbReference>
<dbReference type="Proteomes" id="UP000664795">
    <property type="component" value="Unassembled WGS sequence"/>
</dbReference>
<dbReference type="RefSeq" id="WP_207333994.1">
    <property type="nucleotide sequence ID" value="NZ_JAFMYU010000002.1"/>
</dbReference>
<dbReference type="InterPro" id="IPR039420">
    <property type="entry name" value="WalR-like"/>
</dbReference>
<dbReference type="Gene3D" id="3.40.50.2300">
    <property type="match status" value="1"/>
</dbReference>
<dbReference type="Pfam" id="PF00072">
    <property type="entry name" value="Response_reg"/>
    <property type="match status" value="1"/>
</dbReference>
<dbReference type="SMART" id="SM00850">
    <property type="entry name" value="LytTR"/>
    <property type="match status" value="1"/>
</dbReference>
<dbReference type="PANTHER" id="PTHR48111">
    <property type="entry name" value="REGULATOR OF RPOS"/>
    <property type="match status" value="1"/>
</dbReference>
<dbReference type="Gene3D" id="2.40.50.1020">
    <property type="entry name" value="LytTr DNA-binding domain"/>
    <property type="match status" value="1"/>
</dbReference>
<dbReference type="SMART" id="SM00448">
    <property type="entry name" value="REC"/>
    <property type="match status" value="1"/>
</dbReference>